<proteinExistence type="predicted"/>
<dbReference type="CDD" id="cd22157">
    <property type="entry name" value="F-box_AtFBW1-like"/>
    <property type="match status" value="1"/>
</dbReference>
<dbReference type="EMBL" id="JAUUTY010000007">
    <property type="protein sequence ID" value="KAK1611755.1"/>
    <property type="molecule type" value="Genomic_DNA"/>
</dbReference>
<dbReference type="InterPro" id="IPR050796">
    <property type="entry name" value="SCF_F-box_component"/>
</dbReference>
<dbReference type="Proteomes" id="UP001231189">
    <property type="component" value="Unassembled WGS sequence"/>
</dbReference>
<sequence>MAPAEANTAAAAPALPDDVLVEILLHLPAKSVFRFRTVCKSWRHLLSDPVFIREHHRRAPVALLLNDTCIDNGDAISALPFPYGDQSMAAPLYCGISSQQTNLEGCCDGLLLLSCSVLQPEELDANGNEYRYFVCNPATREFARLPADLGQVEFVGFYRHAPTAEYRVLCHKYHSSIQHPYEIYEYLVAAPDDPTARQIGFSNLWTDDDLPLIGKPVTHRSCLHWMLWRASLGVVVFDTISEEFRLMRGPVGGDTSMDDPFDGQLVGVDGTLGVTLFAESEEALKVWVLVNYEKESWAFRYNIDISFLDRTCGGGLGFYSVSLVHVSDEGDAVLITMARKLVAVYNLRKCEVVTSAMRLEPFHGHLLATDHVYQENLVSPAPKGVGDPSPPYSSSA</sequence>
<feature type="domain" description="F-box" evidence="1">
    <location>
        <begin position="9"/>
        <end position="55"/>
    </location>
</feature>
<dbReference type="AlphaFoldDB" id="A0AAD8R0E9"/>
<dbReference type="InterPro" id="IPR001810">
    <property type="entry name" value="F-box_dom"/>
</dbReference>
<dbReference type="PROSITE" id="PS50181">
    <property type="entry name" value="FBOX"/>
    <property type="match status" value="1"/>
</dbReference>
<dbReference type="PANTHER" id="PTHR31672:SF2">
    <property type="entry name" value="F-BOX DOMAIN-CONTAINING PROTEIN"/>
    <property type="match status" value="1"/>
</dbReference>
<dbReference type="Gene3D" id="1.20.1280.50">
    <property type="match status" value="1"/>
</dbReference>
<accession>A0AAD8R0E9</accession>
<reference evidence="2" key="1">
    <citation type="submission" date="2023-07" db="EMBL/GenBank/DDBJ databases">
        <title>A chromosome-level genome assembly of Lolium multiflorum.</title>
        <authorList>
            <person name="Chen Y."/>
            <person name="Copetti D."/>
            <person name="Kolliker R."/>
            <person name="Studer B."/>
        </authorList>
    </citation>
    <scope>NUCLEOTIDE SEQUENCE</scope>
    <source>
        <strain evidence="2">02402/16</strain>
        <tissue evidence="2">Leaf</tissue>
    </source>
</reference>
<gene>
    <name evidence="2" type="ORF">QYE76_035428</name>
</gene>
<organism evidence="2 3">
    <name type="scientific">Lolium multiflorum</name>
    <name type="common">Italian ryegrass</name>
    <name type="synonym">Lolium perenne subsp. multiflorum</name>
    <dbReference type="NCBI Taxonomy" id="4521"/>
    <lineage>
        <taxon>Eukaryota</taxon>
        <taxon>Viridiplantae</taxon>
        <taxon>Streptophyta</taxon>
        <taxon>Embryophyta</taxon>
        <taxon>Tracheophyta</taxon>
        <taxon>Spermatophyta</taxon>
        <taxon>Magnoliopsida</taxon>
        <taxon>Liliopsida</taxon>
        <taxon>Poales</taxon>
        <taxon>Poaceae</taxon>
        <taxon>BOP clade</taxon>
        <taxon>Pooideae</taxon>
        <taxon>Poodae</taxon>
        <taxon>Poeae</taxon>
        <taxon>Poeae Chloroplast Group 2 (Poeae type)</taxon>
        <taxon>Loliodinae</taxon>
        <taxon>Loliinae</taxon>
        <taxon>Lolium</taxon>
    </lineage>
</organism>
<dbReference type="Pfam" id="PF08268">
    <property type="entry name" value="FBA_3"/>
    <property type="match status" value="1"/>
</dbReference>
<dbReference type="InterPro" id="IPR036047">
    <property type="entry name" value="F-box-like_dom_sf"/>
</dbReference>
<dbReference type="SUPFAM" id="SSF81383">
    <property type="entry name" value="F-box domain"/>
    <property type="match status" value="1"/>
</dbReference>
<dbReference type="InterPro" id="IPR017451">
    <property type="entry name" value="F-box-assoc_interact_dom"/>
</dbReference>
<comment type="caution">
    <text evidence="2">The sequence shown here is derived from an EMBL/GenBank/DDBJ whole genome shotgun (WGS) entry which is preliminary data.</text>
</comment>
<name>A0AAD8R0E9_LOLMU</name>
<protein>
    <recommendedName>
        <fullName evidence="1">F-box domain-containing protein</fullName>
    </recommendedName>
</protein>
<dbReference type="PANTHER" id="PTHR31672">
    <property type="entry name" value="BNACNNG10540D PROTEIN"/>
    <property type="match status" value="1"/>
</dbReference>
<evidence type="ECO:0000313" key="3">
    <source>
        <dbReference type="Proteomes" id="UP001231189"/>
    </source>
</evidence>
<dbReference type="InterPro" id="IPR013187">
    <property type="entry name" value="F-box-assoc_dom_typ3"/>
</dbReference>
<dbReference type="Pfam" id="PF00646">
    <property type="entry name" value="F-box"/>
    <property type="match status" value="1"/>
</dbReference>
<dbReference type="SMART" id="SM00256">
    <property type="entry name" value="FBOX"/>
    <property type="match status" value="1"/>
</dbReference>
<evidence type="ECO:0000313" key="2">
    <source>
        <dbReference type="EMBL" id="KAK1611755.1"/>
    </source>
</evidence>
<evidence type="ECO:0000259" key="1">
    <source>
        <dbReference type="PROSITE" id="PS50181"/>
    </source>
</evidence>
<keyword evidence="3" id="KW-1185">Reference proteome</keyword>
<dbReference type="NCBIfam" id="TIGR01640">
    <property type="entry name" value="F_box_assoc_1"/>
    <property type="match status" value="1"/>
</dbReference>